<evidence type="ECO:0000313" key="2">
    <source>
        <dbReference type="Proteomes" id="UP000758155"/>
    </source>
</evidence>
<comment type="caution">
    <text evidence="1">The sequence shown here is derived from an EMBL/GenBank/DDBJ whole genome shotgun (WGS) entry which is preliminary data.</text>
</comment>
<proteinExistence type="predicted"/>
<name>A0A9P5C4Q0_9PLEO</name>
<dbReference type="EMBL" id="SWKV01000003">
    <property type="protein sequence ID" value="KAF3046915.1"/>
    <property type="molecule type" value="Genomic_DNA"/>
</dbReference>
<sequence>MATDTSDLNVFREGISHLLQPLIDDVDDKTTTTIVGFALQMVGTCGKAMDFRRSSLHQDYLSQRLRGKARNKSVVVIATFYKAASTYVSHSVINDILVEMSDSEDLFPDDKNMPTFANMCMACGPKSDKRSNHNGITSILNRASARASTKSVLSQLVGADIIATRESDWRIEQRLTRLHQPRAKTI</sequence>
<reference evidence="1" key="1">
    <citation type="submission" date="2019-04" db="EMBL/GenBank/DDBJ databases">
        <title>Sequencing of skin fungus with MAO and IRED activity.</title>
        <authorList>
            <person name="Marsaioli A.J."/>
            <person name="Bonatto J.M.C."/>
            <person name="Reis Junior O."/>
        </authorList>
    </citation>
    <scope>NUCLEOTIDE SEQUENCE</scope>
    <source>
        <strain evidence="1">28M1</strain>
    </source>
</reference>
<accession>A0A9P5C4Q0</accession>
<dbReference type="AlphaFoldDB" id="A0A9P5C4Q0"/>
<gene>
    <name evidence="1" type="ORF">E8E12_007318</name>
</gene>
<organism evidence="1 2">
    <name type="scientific">Didymella heteroderae</name>
    <dbReference type="NCBI Taxonomy" id="1769908"/>
    <lineage>
        <taxon>Eukaryota</taxon>
        <taxon>Fungi</taxon>
        <taxon>Dikarya</taxon>
        <taxon>Ascomycota</taxon>
        <taxon>Pezizomycotina</taxon>
        <taxon>Dothideomycetes</taxon>
        <taxon>Pleosporomycetidae</taxon>
        <taxon>Pleosporales</taxon>
        <taxon>Pleosporineae</taxon>
        <taxon>Didymellaceae</taxon>
        <taxon>Didymella</taxon>
    </lineage>
</organism>
<evidence type="ECO:0000313" key="1">
    <source>
        <dbReference type="EMBL" id="KAF3046915.1"/>
    </source>
</evidence>
<protein>
    <submittedName>
        <fullName evidence="1">Uncharacterized protein</fullName>
    </submittedName>
</protein>
<keyword evidence="2" id="KW-1185">Reference proteome</keyword>
<dbReference type="Proteomes" id="UP000758155">
    <property type="component" value="Unassembled WGS sequence"/>
</dbReference>